<protein>
    <submittedName>
        <fullName evidence="1">Uncharacterized protein</fullName>
    </submittedName>
</protein>
<name>A0ACC1QMC7_9HYPO</name>
<gene>
    <name evidence="1" type="ORF">NLG97_g8382</name>
</gene>
<proteinExistence type="predicted"/>
<keyword evidence="2" id="KW-1185">Reference proteome</keyword>
<dbReference type="EMBL" id="JANAKD010001463">
    <property type="protein sequence ID" value="KAJ3479199.1"/>
    <property type="molecule type" value="Genomic_DNA"/>
</dbReference>
<dbReference type="Proteomes" id="UP001148737">
    <property type="component" value="Unassembled WGS sequence"/>
</dbReference>
<evidence type="ECO:0000313" key="1">
    <source>
        <dbReference type="EMBL" id="KAJ3479199.1"/>
    </source>
</evidence>
<sequence length="603" mass="66907">MPTHFHSTLSDEGIDDEDMRGMDCSQASRGDRSSPVQGNLSDFNWLLSEGSADHDLSGGGPYSGQLPETVPIPSQLEVAQAEVVESIENRRRLDYSETCSTTRRSSPCHSGFTGNPWDFGNGRTEIVDLNGPEEETEVDALRDLVPEAPKRAKVSSTTKAPPNKKSEQQQKKPYNTRPRRKISYADNESSSGDSEASGVDESPEPEPRPWPADSSKDTSATKKPSHAKLAKKPSPAKKHSPAKKPNGTKKPGPVMNYSRAKQQVEKPATRNSPKGDVSAEESTENKSPQTSEKGRKRQRPKTPLPIDDQTHIVPPTLPATPPGSNGPAKKRQRRQNPRQPAKGSCRSKKKPSKKTPLDAPAIGNSIESDPIQPAQPPITPQTRDAGHQCHATTEAPNEEQPRAENDDHTQESAHSTERTTPSALPSPRRISSVQVPIPSHQNPLPLPLPSSFNEFRESVDPIQVIRPRPLRGLSALMSRDISRRDEDIGQRLQEIHKRIDAHLQEREKDALFVASVYRKNGAACVDRLQKRFLKERQILSRKLKNDMDTFTTTLNGAKRNLAVGSKDRQKILKELERNTVKRKHSCTNEINRIKDIAKRVQIH</sequence>
<evidence type="ECO:0000313" key="2">
    <source>
        <dbReference type="Proteomes" id="UP001148737"/>
    </source>
</evidence>
<comment type="caution">
    <text evidence="1">The sequence shown here is derived from an EMBL/GenBank/DDBJ whole genome shotgun (WGS) entry which is preliminary data.</text>
</comment>
<reference evidence="1" key="1">
    <citation type="submission" date="2022-07" db="EMBL/GenBank/DDBJ databases">
        <title>Genome Sequence of Lecanicillium saksenae.</title>
        <authorList>
            <person name="Buettner E."/>
        </authorList>
    </citation>
    <scope>NUCLEOTIDE SEQUENCE</scope>
    <source>
        <strain evidence="1">VT-O1</strain>
    </source>
</reference>
<organism evidence="1 2">
    <name type="scientific">Lecanicillium saksenae</name>
    <dbReference type="NCBI Taxonomy" id="468837"/>
    <lineage>
        <taxon>Eukaryota</taxon>
        <taxon>Fungi</taxon>
        <taxon>Dikarya</taxon>
        <taxon>Ascomycota</taxon>
        <taxon>Pezizomycotina</taxon>
        <taxon>Sordariomycetes</taxon>
        <taxon>Hypocreomycetidae</taxon>
        <taxon>Hypocreales</taxon>
        <taxon>Cordycipitaceae</taxon>
        <taxon>Lecanicillium</taxon>
    </lineage>
</organism>
<accession>A0ACC1QMC7</accession>